<proteinExistence type="predicted"/>
<protein>
    <submittedName>
        <fullName evidence="2">Uncharacterized protein</fullName>
    </submittedName>
</protein>
<gene>
    <name evidence="2" type="ORF">DEA37_0007358</name>
</gene>
<comment type="caution">
    <text evidence="2">The sequence shown here is derived from an EMBL/GenBank/DDBJ whole genome shotgun (WGS) entry which is preliminary data.</text>
</comment>
<accession>A0A5J4NCZ0</accession>
<feature type="region of interest" description="Disordered" evidence="1">
    <location>
        <begin position="1"/>
        <end position="26"/>
    </location>
</feature>
<evidence type="ECO:0000313" key="3">
    <source>
        <dbReference type="Proteomes" id="UP000324629"/>
    </source>
</evidence>
<sequence>MRVLPEDLTGGQVRSGTSDPRTTPPSVWSRNTILQMLDLRLNLMNITLQMHRNSKHCSGNSQPPAWSTIVAQARTALSWHSKHLCQLDTSDQSMDNTLMINDSIMFLRLVNRLVNLQVVNL</sequence>
<reference evidence="2 3" key="1">
    <citation type="journal article" date="2019" name="Gigascience">
        <title>Whole-genome sequence of the oriental lung fluke Paragonimus westermani.</title>
        <authorList>
            <person name="Oey H."/>
            <person name="Zakrzewski M."/>
            <person name="Narain K."/>
            <person name="Devi K.R."/>
            <person name="Agatsuma T."/>
            <person name="Nawaratna S."/>
            <person name="Gobert G.N."/>
            <person name="Jones M.K."/>
            <person name="Ragan M.A."/>
            <person name="McManus D.P."/>
            <person name="Krause L."/>
        </authorList>
    </citation>
    <scope>NUCLEOTIDE SEQUENCE [LARGE SCALE GENOMIC DNA]</scope>
    <source>
        <strain evidence="2 3">IND2009</strain>
    </source>
</reference>
<keyword evidence="3" id="KW-1185">Reference proteome</keyword>
<organism evidence="2 3">
    <name type="scientific">Paragonimus westermani</name>
    <dbReference type="NCBI Taxonomy" id="34504"/>
    <lineage>
        <taxon>Eukaryota</taxon>
        <taxon>Metazoa</taxon>
        <taxon>Spiralia</taxon>
        <taxon>Lophotrochozoa</taxon>
        <taxon>Platyhelminthes</taxon>
        <taxon>Trematoda</taxon>
        <taxon>Digenea</taxon>
        <taxon>Plagiorchiida</taxon>
        <taxon>Troglotremata</taxon>
        <taxon>Troglotrematidae</taxon>
        <taxon>Paragonimus</taxon>
    </lineage>
</organism>
<dbReference type="Proteomes" id="UP000324629">
    <property type="component" value="Unassembled WGS sequence"/>
</dbReference>
<dbReference type="EMBL" id="QNGE01004223">
    <property type="protein sequence ID" value="KAA3673108.1"/>
    <property type="molecule type" value="Genomic_DNA"/>
</dbReference>
<evidence type="ECO:0000256" key="1">
    <source>
        <dbReference type="SAM" id="MobiDB-lite"/>
    </source>
</evidence>
<feature type="non-terminal residue" evidence="2">
    <location>
        <position position="121"/>
    </location>
</feature>
<feature type="compositionally biased region" description="Polar residues" evidence="1">
    <location>
        <begin position="12"/>
        <end position="26"/>
    </location>
</feature>
<dbReference type="AlphaFoldDB" id="A0A5J4NCZ0"/>
<evidence type="ECO:0000313" key="2">
    <source>
        <dbReference type="EMBL" id="KAA3673108.1"/>
    </source>
</evidence>
<name>A0A5J4NCZ0_9TREM</name>